<sequence length="193" mass="21971">MPVLSLAFLPGRAHAQTVNTIYNTAVPSMIRVAIRPLNNPRGPILWVQTVGFQNYCEDVLPNEWMPSWDAETLRAGAVAVKMFGWYHTLHPVTMDGWTFDVDNTTNFQEYNYQSGTYPTDTAIRDTWRTVYVPSTGEITELDYRAGIANEVNWPFLGTNIMSQWGSQYWGSVGRLTYPSILAMYYTGRQIRGI</sequence>
<dbReference type="AlphaFoldDB" id="A0A0P9CD85"/>
<dbReference type="PATRIC" id="fig|471514.4.peg.721"/>
<protein>
    <recommendedName>
        <fullName evidence="1">Sporulation stage II protein D amidase enhancer LytB N-terminal domain-containing protein</fullName>
    </recommendedName>
</protein>
<accession>A0A0P9CD85</accession>
<dbReference type="EMBL" id="LJCO01000048">
    <property type="protein sequence ID" value="KPV43563.1"/>
    <property type="molecule type" value="Genomic_DNA"/>
</dbReference>
<dbReference type="InterPro" id="IPR013693">
    <property type="entry name" value="SpoIID/LytB_N"/>
</dbReference>
<feature type="domain" description="Sporulation stage II protein D amidase enhancer LytB N-terminal" evidence="1">
    <location>
        <begin position="46"/>
        <end position="128"/>
    </location>
</feature>
<reference evidence="2 3" key="1">
    <citation type="submission" date="2015-09" db="EMBL/GenBank/DDBJ databases">
        <title>Draft genome sequence of Alicyclobacillus ferrooxydans DSM 22381.</title>
        <authorList>
            <person name="Hemp J."/>
        </authorList>
    </citation>
    <scope>NUCLEOTIDE SEQUENCE [LARGE SCALE GENOMIC DNA]</scope>
    <source>
        <strain evidence="2 3">TC-34</strain>
    </source>
</reference>
<gene>
    <name evidence="2" type="ORF">AN477_11710</name>
</gene>
<proteinExistence type="predicted"/>
<dbReference type="STRING" id="471514.AN477_11710"/>
<dbReference type="Pfam" id="PF08486">
    <property type="entry name" value="SpoIID"/>
    <property type="match status" value="1"/>
</dbReference>
<evidence type="ECO:0000259" key="1">
    <source>
        <dbReference type="Pfam" id="PF08486"/>
    </source>
</evidence>
<dbReference type="Proteomes" id="UP000050482">
    <property type="component" value="Unassembled WGS sequence"/>
</dbReference>
<keyword evidence="3" id="KW-1185">Reference proteome</keyword>
<evidence type="ECO:0000313" key="2">
    <source>
        <dbReference type="EMBL" id="KPV43563.1"/>
    </source>
</evidence>
<evidence type="ECO:0000313" key="3">
    <source>
        <dbReference type="Proteomes" id="UP000050482"/>
    </source>
</evidence>
<name>A0A0P9CD85_9BACL</name>
<comment type="caution">
    <text evidence="2">The sequence shown here is derived from an EMBL/GenBank/DDBJ whole genome shotgun (WGS) entry which is preliminary data.</text>
</comment>
<organism evidence="2 3">
    <name type="scientific">Alicyclobacillus ferrooxydans</name>
    <dbReference type="NCBI Taxonomy" id="471514"/>
    <lineage>
        <taxon>Bacteria</taxon>
        <taxon>Bacillati</taxon>
        <taxon>Bacillota</taxon>
        <taxon>Bacilli</taxon>
        <taxon>Bacillales</taxon>
        <taxon>Alicyclobacillaceae</taxon>
        <taxon>Alicyclobacillus</taxon>
    </lineage>
</organism>